<sequence>MPDRPSAAQPTVRPATPEDAGPLADLLAGLMAEEGKTNAPPAPDQLAAWLAGDAPMVEVLLAEADGRSLGYLAFYRAFSLFRPGPVMLVENVYVVPAARGTGIGRRLLATAARIALDRGWGRLELNVAKDNASAAAAYAALGFTAPGESVRRVEDDRLQALADRA</sequence>
<evidence type="ECO:0000313" key="5">
    <source>
        <dbReference type="EMBL" id="MBK1668794.1"/>
    </source>
</evidence>
<dbReference type="EMBL" id="NRRL01000030">
    <property type="protein sequence ID" value="MBK1668794.1"/>
    <property type="molecule type" value="Genomic_DNA"/>
</dbReference>
<accession>A0ABS1DFX9</accession>
<gene>
    <name evidence="5" type="ORF">CKO28_12210</name>
</gene>
<organism evidence="5 6">
    <name type="scientific">Rhodovibrio sodomensis</name>
    <dbReference type="NCBI Taxonomy" id="1088"/>
    <lineage>
        <taxon>Bacteria</taxon>
        <taxon>Pseudomonadati</taxon>
        <taxon>Pseudomonadota</taxon>
        <taxon>Alphaproteobacteria</taxon>
        <taxon>Rhodospirillales</taxon>
        <taxon>Rhodovibrionaceae</taxon>
        <taxon>Rhodovibrio</taxon>
    </lineage>
</organism>
<dbReference type="RefSeq" id="WP_200341111.1">
    <property type="nucleotide sequence ID" value="NZ_NRRL01000030.1"/>
</dbReference>
<dbReference type="SUPFAM" id="SSF55729">
    <property type="entry name" value="Acyl-CoA N-acyltransferases (Nat)"/>
    <property type="match status" value="1"/>
</dbReference>
<dbReference type="Gene3D" id="3.40.630.30">
    <property type="match status" value="1"/>
</dbReference>
<evidence type="ECO:0000256" key="2">
    <source>
        <dbReference type="ARBA" id="ARBA00023315"/>
    </source>
</evidence>
<evidence type="ECO:0000259" key="4">
    <source>
        <dbReference type="PROSITE" id="PS51186"/>
    </source>
</evidence>
<comment type="caution">
    <text evidence="5">The sequence shown here is derived from an EMBL/GenBank/DDBJ whole genome shotgun (WGS) entry which is preliminary data.</text>
</comment>
<name>A0ABS1DFX9_9PROT</name>
<reference evidence="5 6" key="1">
    <citation type="journal article" date="2020" name="Microorganisms">
        <title>Osmotic Adaptation and Compatible Solute Biosynthesis of Phototrophic Bacteria as Revealed from Genome Analyses.</title>
        <authorList>
            <person name="Imhoff J.F."/>
            <person name="Rahn T."/>
            <person name="Kunzel S."/>
            <person name="Keller A."/>
            <person name="Neulinger S.C."/>
        </authorList>
    </citation>
    <scope>NUCLEOTIDE SEQUENCE [LARGE SCALE GENOMIC DNA]</scope>
    <source>
        <strain evidence="5 6">DSM 9895</strain>
    </source>
</reference>
<feature type="region of interest" description="Disordered" evidence="3">
    <location>
        <begin position="1"/>
        <end position="20"/>
    </location>
</feature>
<proteinExistence type="predicted"/>
<dbReference type="Pfam" id="PF00583">
    <property type="entry name" value="Acetyltransf_1"/>
    <property type="match status" value="1"/>
</dbReference>
<dbReference type="InterPro" id="IPR016181">
    <property type="entry name" value="Acyl_CoA_acyltransferase"/>
</dbReference>
<dbReference type="PROSITE" id="PS51186">
    <property type="entry name" value="GNAT"/>
    <property type="match status" value="1"/>
</dbReference>
<evidence type="ECO:0000313" key="6">
    <source>
        <dbReference type="Proteomes" id="UP001296873"/>
    </source>
</evidence>
<dbReference type="InterPro" id="IPR000182">
    <property type="entry name" value="GNAT_dom"/>
</dbReference>
<evidence type="ECO:0000256" key="3">
    <source>
        <dbReference type="SAM" id="MobiDB-lite"/>
    </source>
</evidence>
<keyword evidence="1" id="KW-0808">Transferase</keyword>
<keyword evidence="6" id="KW-1185">Reference proteome</keyword>
<protein>
    <recommendedName>
        <fullName evidence="4">N-acetyltransferase domain-containing protein</fullName>
    </recommendedName>
</protein>
<keyword evidence="2" id="KW-0012">Acyltransferase</keyword>
<dbReference type="PANTHER" id="PTHR43877">
    <property type="entry name" value="AMINOALKYLPHOSPHONATE N-ACETYLTRANSFERASE-RELATED-RELATED"/>
    <property type="match status" value="1"/>
</dbReference>
<feature type="domain" description="N-acetyltransferase" evidence="4">
    <location>
        <begin position="10"/>
        <end position="165"/>
    </location>
</feature>
<evidence type="ECO:0000256" key="1">
    <source>
        <dbReference type="ARBA" id="ARBA00022679"/>
    </source>
</evidence>
<dbReference type="CDD" id="cd04301">
    <property type="entry name" value="NAT_SF"/>
    <property type="match status" value="1"/>
</dbReference>
<dbReference type="InterPro" id="IPR050832">
    <property type="entry name" value="Bact_Acetyltransf"/>
</dbReference>
<dbReference type="Proteomes" id="UP001296873">
    <property type="component" value="Unassembled WGS sequence"/>
</dbReference>